<dbReference type="CDD" id="cd04301">
    <property type="entry name" value="NAT_SF"/>
    <property type="match status" value="1"/>
</dbReference>
<dbReference type="OrthoDB" id="2350893at2"/>
<dbReference type="SUPFAM" id="SSF55729">
    <property type="entry name" value="Acyl-CoA N-acyltransferases (Nat)"/>
    <property type="match status" value="1"/>
</dbReference>
<dbReference type="InterPro" id="IPR000182">
    <property type="entry name" value="GNAT_dom"/>
</dbReference>
<name>A0A168JAW3_9BACL</name>
<gene>
    <name evidence="2" type="ORF">PBAT_24070</name>
</gene>
<sequence length="264" mass="30698">MIMNYDLAEILEKSEINYMIDRMIAIQEREGNPEGIEINEFGLCTAFYSRTMPWGLFNNVKGLMDGEVIEDVLRFYEERERNFEIQIIPSKVNQDVLKLLFQKGFYQSGFHTTLYSESIEINSIEKEEIHIRELQEDEFDIYAEIHCLGTGLSLEGKSYVAANNKVLFARHGWKYYIGFYNDVPAAVAVMYMEDNVASLTFATTLPDYRNKGFQTHLLQRRINDAYKNGCKLVVSQTSYCSTSHRNMERVGMKIGYTRSTWIRA</sequence>
<evidence type="ECO:0000313" key="3">
    <source>
        <dbReference type="Proteomes" id="UP000077355"/>
    </source>
</evidence>
<evidence type="ECO:0000259" key="1">
    <source>
        <dbReference type="PROSITE" id="PS51186"/>
    </source>
</evidence>
<dbReference type="AlphaFoldDB" id="A0A168JAW3"/>
<accession>A0A168JAW3</accession>
<keyword evidence="2" id="KW-0808">Transferase</keyword>
<reference evidence="2 3" key="1">
    <citation type="submission" date="2016-03" db="EMBL/GenBank/DDBJ databases">
        <title>Draft genome sequence of Paenibacillus antarcticus CECT 5836.</title>
        <authorList>
            <person name="Shin S.-K."/>
            <person name="Yi H."/>
        </authorList>
    </citation>
    <scope>NUCLEOTIDE SEQUENCE [LARGE SCALE GENOMIC DNA]</scope>
    <source>
        <strain evidence="2 3">CECT 5836</strain>
    </source>
</reference>
<comment type="caution">
    <text evidence="2">The sequence shown here is derived from an EMBL/GenBank/DDBJ whole genome shotgun (WGS) entry which is preliminary data.</text>
</comment>
<dbReference type="Gene3D" id="3.40.630.30">
    <property type="match status" value="1"/>
</dbReference>
<dbReference type="Pfam" id="PF00583">
    <property type="entry name" value="Acetyltransf_1"/>
    <property type="match status" value="1"/>
</dbReference>
<dbReference type="GO" id="GO:0016747">
    <property type="term" value="F:acyltransferase activity, transferring groups other than amino-acyl groups"/>
    <property type="evidence" value="ECO:0007669"/>
    <property type="project" value="InterPro"/>
</dbReference>
<protein>
    <submittedName>
        <fullName evidence="2">GCN5 family acetyltransferase</fullName>
    </submittedName>
</protein>
<dbReference type="InterPro" id="IPR016181">
    <property type="entry name" value="Acyl_CoA_acyltransferase"/>
</dbReference>
<keyword evidence="3" id="KW-1185">Reference proteome</keyword>
<dbReference type="EMBL" id="LVJI01000054">
    <property type="protein sequence ID" value="OAB40379.1"/>
    <property type="molecule type" value="Genomic_DNA"/>
</dbReference>
<proteinExistence type="predicted"/>
<dbReference type="PROSITE" id="PS51186">
    <property type="entry name" value="GNAT"/>
    <property type="match status" value="1"/>
</dbReference>
<organism evidence="2 3">
    <name type="scientific">Paenibacillus antarcticus</name>
    <dbReference type="NCBI Taxonomy" id="253703"/>
    <lineage>
        <taxon>Bacteria</taxon>
        <taxon>Bacillati</taxon>
        <taxon>Bacillota</taxon>
        <taxon>Bacilli</taxon>
        <taxon>Bacillales</taxon>
        <taxon>Paenibacillaceae</taxon>
        <taxon>Paenibacillus</taxon>
    </lineage>
</organism>
<evidence type="ECO:0000313" key="2">
    <source>
        <dbReference type="EMBL" id="OAB40379.1"/>
    </source>
</evidence>
<dbReference type="Proteomes" id="UP000077355">
    <property type="component" value="Unassembled WGS sequence"/>
</dbReference>
<feature type="domain" description="N-acetyltransferase" evidence="1">
    <location>
        <begin position="129"/>
        <end position="264"/>
    </location>
</feature>
<dbReference type="RefSeq" id="WP_068653180.1">
    <property type="nucleotide sequence ID" value="NZ_CP043611.1"/>
</dbReference>